<evidence type="ECO:0000256" key="1">
    <source>
        <dbReference type="SAM" id="MobiDB-lite"/>
    </source>
</evidence>
<evidence type="ECO:0000313" key="2">
    <source>
        <dbReference type="EMBL" id="RIE00616.1"/>
    </source>
</evidence>
<name>A0A398CBT3_9BACL</name>
<dbReference type="EMBL" id="QXJM01000051">
    <property type="protein sequence ID" value="RIE00616.1"/>
    <property type="molecule type" value="Genomic_DNA"/>
</dbReference>
<feature type="compositionally biased region" description="Basic residues" evidence="1">
    <location>
        <begin position="114"/>
        <end position="124"/>
    </location>
</feature>
<keyword evidence="3" id="KW-1185">Reference proteome</keyword>
<feature type="region of interest" description="Disordered" evidence="1">
    <location>
        <begin position="89"/>
        <end position="124"/>
    </location>
</feature>
<evidence type="ECO:0000313" key="3">
    <source>
        <dbReference type="Proteomes" id="UP000266340"/>
    </source>
</evidence>
<dbReference type="AlphaFoldDB" id="A0A398CBT3"/>
<dbReference type="Proteomes" id="UP000266340">
    <property type="component" value="Unassembled WGS sequence"/>
</dbReference>
<protein>
    <submittedName>
        <fullName evidence="2">Uncharacterized protein</fullName>
    </submittedName>
</protein>
<sequence>MPGPVQLARRDGRAAFTFIKYKPAAVTGGAKGGGFLMFEVNLRLDPALERRILSKLRSIAKDKPNLAVVPFDEGTVQCIALNLQGAGGALAQPAGRGRSTRSRKFSARPSIAARRQHRGIQPHP</sequence>
<organism evidence="2 3">
    <name type="scientific">Cohnella faecalis</name>
    <dbReference type="NCBI Taxonomy" id="2315694"/>
    <lineage>
        <taxon>Bacteria</taxon>
        <taxon>Bacillati</taxon>
        <taxon>Bacillota</taxon>
        <taxon>Bacilli</taxon>
        <taxon>Bacillales</taxon>
        <taxon>Paenibacillaceae</taxon>
        <taxon>Cohnella</taxon>
    </lineage>
</organism>
<dbReference type="RefSeq" id="WP_119152324.1">
    <property type="nucleotide sequence ID" value="NZ_QXJM01000051.1"/>
</dbReference>
<comment type="caution">
    <text evidence="2">The sequence shown here is derived from an EMBL/GenBank/DDBJ whole genome shotgun (WGS) entry which is preliminary data.</text>
</comment>
<reference evidence="2 3" key="1">
    <citation type="submission" date="2018-09" db="EMBL/GenBank/DDBJ databases">
        <title>Cohnella cavernae sp. nov., isolated from a karst cave.</title>
        <authorList>
            <person name="Zhu H."/>
        </authorList>
    </citation>
    <scope>NUCLEOTIDE SEQUENCE [LARGE SCALE GENOMIC DNA]</scope>
    <source>
        <strain evidence="2 3">K2E09-144</strain>
    </source>
</reference>
<proteinExistence type="predicted"/>
<gene>
    <name evidence="2" type="ORF">D3H35_27540</name>
</gene>
<accession>A0A398CBT3</accession>